<keyword evidence="3 5" id="KW-1133">Transmembrane helix</keyword>
<keyword evidence="5" id="KW-0811">Translocation</keyword>
<dbReference type="RefSeq" id="WP_068381599.1">
    <property type="nucleotide sequence ID" value="NZ_LSNE01000015.1"/>
</dbReference>
<dbReference type="Pfam" id="PF00902">
    <property type="entry name" value="TatC"/>
    <property type="match status" value="1"/>
</dbReference>
<evidence type="ECO:0000313" key="7">
    <source>
        <dbReference type="Proteomes" id="UP000070299"/>
    </source>
</evidence>
<dbReference type="GO" id="GO:0065002">
    <property type="term" value="P:intracellular protein transmembrane transport"/>
    <property type="evidence" value="ECO:0007669"/>
    <property type="project" value="TreeGrafter"/>
</dbReference>
<dbReference type="InterPro" id="IPR002033">
    <property type="entry name" value="TatC"/>
</dbReference>
<keyword evidence="7" id="KW-1185">Reference proteome</keyword>
<evidence type="ECO:0000256" key="4">
    <source>
        <dbReference type="ARBA" id="ARBA00023136"/>
    </source>
</evidence>
<dbReference type="PANTHER" id="PTHR30371">
    <property type="entry name" value="SEC-INDEPENDENT PROTEIN TRANSLOCASE PROTEIN TATC"/>
    <property type="match status" value="1"/>
</dbReference>
<accession>A0A148KLL2</accession>
<keyword evidence="2 5" id="KW-0812">Transmembrane</keyword>
<sequence length="263" mass="29695">MQTDDMNLSKAPLLKHLLELRTRLLYCVSFFALMFGISYFFATDIYHFLQQPLIKIFGPDSGRRMIYTGLHEAFFTYLKLAFFSALFFTLPLILIQIWRFIAPGLYQQEQRHLSPLFLLTPVLFIMGSALAFYVVMPLAWEFFISFEAPGGNDAISVELEAKVSEYLGLVIKLIIAFGLSFELPILLLVMAKAGLVTVKGLREYRRHAIVGIFLVAALMTPPDLISQIALGVPVFALYELSILLIMWTQTTSSAANKAHTNPL</sequence>
<protein>
    <recommendedName>
        <fullName evidence="5">Sec-independent protein translocase protein TatC</fullName>
    </recommendedName>
</protein>
<comment type="subunit">
    <text evidence="5">The Tat system comprises two distinct complexes: a TatABC complex, containing multiple copies of TatA, TatB and TatC subunits, and a separate TatA complex, containing only TatA subunits. Substrates initially bind to the TatABC complex, which probably triggers association of the separate TatA complex to form the active translocon.</text>
</comment>
<feature type="transmembrane region" description="Helical" evidence="5">
    <location>
        <begin position="74"/>
        <end position="95"/>
    </location>
</feature>
<dbReference type="PROSITE" id="PS01218">
    <property type="entry name" value="TATC"/>
    <property type="match status" value="1"/>
</dbReference>
<dbReference type="NCBIfam" id="TIGR00945">
    <property type="entry name" value="tatC"/>
    <property type="match status" value="1"/>
</dbReference>
<dbReference type="AlphaFoldDB" id="A0A148KLL2"/>
<evidence type="ECO:0000256" key="1">
    <source>
        <dbReference type="ARBA" id="ARBA00004141"/>
    </source>
</evidence>
<comment type="caution">
    <text evidence="6">The sequence shown here is derived from an EMBL/GenBank/DDBJ whole genome shotgun (WGS) entry which is preliminary data.</text>
</comment>
<feature type="transmembrane region" description="Helical" evidence="5">
    <location>
        <begin position="203"/>
        <end position="219"/>
    </location>
</feature>
<feature type="transmembrane region" description="Helical" evidence="5">
    <location>
        <begin position="24"/>
        <end position="42"/>
    </location>
</feature>
<organism evidence="6 7">
    <name type="scientific">Paraglaciecola hydrolytica</name>
    <dbReference type="NCBI Taxonomy" id="1799789"/>
    <lineage>
        <taxon>Bacteria</taxon>
        <taxon>Pseudomonadati</taxon>
        <taxon>Pseudomonadota</taxon>
        <taxon>Gammaproteobacteria</taxon>
        <taxon>Alteromonadales</taxon>
        <taxon>Alteromonadaceae</taxon>
        <taxon>Paraglaciecola</taxon>
    </lineage>
</organism>
<evidence type="ECO:0000256" key="2">
    <source>
        <dbReference type="ARBA" id="ARBA00022692"/>
    </source>
</evidence>
<feature type="transmembrane region" description="Helical" evidence="5">
    <location>
        <begin position="166"/>
        <end position="191"/>
    </location>
</feature>
<evidence type="ECO:0000256" key="3">
    <source>
        <dbReference type="ARBA" id="ARBA00022989"/>
    </source>
</evidence>
<dbReference type="GO" id="GO:0009977">
    <property type="term" value="F:proton motive force dependent protein transmembrane transporter activity"/>
    <property type="evidence" value="ECO:0007669"/>
    <property type="project" value="TreeGrafter"/>
</dbReference>
<feature type="transmembrane region" description="Helical" evidence="5">
    <location>
        <begin position="225"/>
        <end position="247"/>
    </location>
</feature>
<gene>
    <name evidence="5" type="primary">tatC</name>
    <name evidence="6" type="ORF">AX660_01895</name>
</gene>
<dbReference type="PRINTS" id="PR01840">
    <property type="entry name" value="TATCFAMILY"/>
</dbReference>
<feature type="transmembrane region" description="Helical" evidence="5">
    <location>
        <begin position="116"/>
        <end position="136"/>
    </location>
</feature>
<comment type="function">
    <text evidence="5">Part of the twin-arginine translocation (Tat) system that transports large folded proteins containing a characteristic twin-arginine motif in their signal peptide across membranes. Together with TatB, TatC is part of a receptor directly interacting with Tat signal peptides.</text>
</comment>
<evidence type="ECO:0000313" key="6">
    <source>
        <dbReference type="EMBL" id="KXI27161.1"/>
    </source>
</evidence>
<dbReference type="STRING" id="1799789.AX660_01895"/>
<comment type="subcellular location">
    <subcellularLocation>
        <location evidence="5">Cell membrane</location>
        <topology evidence="5">Multi-pass membrane protein</topology>
    </subcellularLocation>
    <subcellularLocation>
        <location evidence="1">Membrane</location>
        <topology evidence="1">Multi-pass membrane protein</topology>
    </subcellularLocation>
</comment>
<comment type="similarity">
    <text evidence="5">Belongs to the TatC family.</text>
</comment>
<dbReference type="Proteomes" id="UP000070299">
    <property type="component" value="Unassembled WGS sequence"/>
</dbReference>
<keyword evidence="5" id="KW-0653">Protein transport</keyword>
<keyword evidence="5" id="KW-1003">Cell membrane</keyword>
<dbReference type="InterPro" id="IPR019820">
    <property type="entry name" value="Sec-indep_translocase_CS"/>
</dbReference>
<dbReference type="GO" id="GO:0033281">
    <property type="term" value="C:TAT protein transport complex"/>
    <property type="evidence" value="ECO:0007669"/>
    <property type="project" value="UniProtKB-UniRule"/>
</dbReference>
<dbReference type="OrthoDB" id="9777044at2"/>
<evidence type="ECO:0000256" key="5">
    <source>
        <dbReference type="HAMAP-Rule" id="MF_00902"/>
    </source>
</evidence>
<dbReference type="HAMAP" id="MF_00902">
    <property type="entry name" value="TatC"/>
    <property type="match status" value="1"/>
</dbReference>
<reference evidence="7" key="1">
    <citation type="submission" date="2016-02" db="EMBL/GenBank/DDBJ databases">
        <authorList>
            <person name="Schultz-Johansen M."/>
            <person name="Glaring M.A."/>
            <person name="Bech P.K."/>
            <person name="Stougaard P."/>
        </authorList>
    </citation>
    <scope>NUCLEOTIDE SEQUENCE [LARGE SCALE GENOMIC DNA]</scope>
    <source>
        <strain evidence="7">S66</strain>
    </source>
</reference>
<dbReference type="EMBL" id="LSNE01000015">
    <property type="protein sequence ID" value="KXI27161.1"/>
    <property type="molecule type" value="Genomic_DNA"/>
</dbReference>
<keyword evidence="5" id="KW-0813">Transport</keyword>
<dbReference type="GO" id="GO:0043953">
    <property type="term" value="P:protein transport by the Tat complex"/>
    <property type="evidence" value="ECO:0007669"/>
    <property type="project" value="UniProtKB-UniRule"/>
</dbReference>
<dbReference type="PANTHER" id="PTHR30371:SF0">
    <property type="entry name" value="SEC-INDEPENDENT PROTEIN TRANSLOCASE PROTEIN TATC, CHLOROPLASTIC-RELATED"/>
    <property type="match status" value="1"/>
</dbReference>
<keyword evidence="4 5" id="KW-0472">Membrane</keyword>
<proteinExistence type="inferred from homology"/>
<name>A0A148KLL2_9ALTE</name>